<dbReference type="Gene3D" id="1.20.1250.20">
    <property type="entry name" value="MFS general substrate transporter like domains"/>
    <property type="match status" value="1"/>
</dbReference>
<reference evidence="8" key="1">
    <citation type="submission" date="2016-11" db="EMBL/GenBank/DDBJ databases">
        <authorList>
            <person name="Varghese N."/>
            <person name="Submissions S."/>
        </authorList>
    </citation>
    <scope>NUCLEOTIDE SEQUENCE [LARGE SCALE GENOMIC DNA]</scope>
    <source>
        <strain evidence="8">DSM 44671</strain>
    </source>
</reference>
<keyword evidence="8" id="KW-1185">Reference proteome</keyword>
<dbReference type="GO" id="GO:0022857">
    <property type="term" value="F:transmembrane transporter activity"/>
    <property type="evidence" value="ECO:0007669"/>
    <property type="project" value="InterPro"/>
</dbReference>
<keyword evidence="3 5" id="KW-1133">Transmembrane helix</keyword>
<dbReference type="Pfam" id="PF07690">
    <property type="entry name" value="MFS_1"/>
    <property type="match status" value="1"/>
</dbReference>
<dbReference type="AlphaFoldDB" id="A0A1K1S4V6"/>
<gene>
    <name evidence="7" type="ORF">SAMN04489730_4653</name>
</gene>
<dbReference type="EMBL" id="FPJG01000006">
    <property type="protein sequence ID" value="SFW79108.1"/>
    <property type="molecule type" value="Genomic_DNA"/>
</dbReference>
<feature type="transmembrane region" description="Helical" evidence="5">
    <location>
        <begin position="242"/>
        <end position="259"/>
    </location>
</feature>
<feature type="domain" description="Major facilitator superfamily (MFS) profile" evidence="6">
    <location>
        <begin position="1"/>
        <end position="382"/>
    </location>
</feature>
<dbReference type="RefSeq" id="WP_072482134.1">
    <property type="nucleotide sequence ID" value="NZ_FPJG01000006.1"/>
</dbReference>
<dbReference type="PANTHER" id="PTHR42910:SF1">
    <property type="entry name" value="MAJOR FACILITATOR SUPERFAMILY (MFS) PROFILE DOMAIN-CONTAINING PROTEIN"/>
    <property type="match status" value="1"/>
</dbReference>
<dbReference type="InterPro" id="IPR011701">
    <property type="entry name" value="MFS"/>
</dbReference>
<organism evidence="7 8">
    <name type="scientific">Amycolatopsis australiensis</name>
    <dbReference type="NCBI Taxonomy" id="546364"/>
    <lineage>
        <taxon>Bacteria</taxon>
        <taxon>Bacillati</taxon>
        <taxon>Actinomycetota</taxon>
        <taxon>Actinomycetes</taxon>
        <taxon>Pseudonocardiales</taxon>
        <taxon>Pseudonocardiaceae</taxon>
        <taxon>Amycolatopsis</taxon>
    </lineage>
</organism>
<evidence type="ECO:0000259" key="6">
    <source>
        <dbReference type="PROSITE" id="PS50850"/>
    </source>
</evidence>
<keyword evidence="2 5" id="KW-0812">Transmembrane</keyword>
<evidence type="ECO:0000256" key="4">
    <source>
        <dbReference type="ARBA" id="ARBA00023136"/>
    </source>
</evidence>
<feature type="transmembrane region" description="Helical" evidence="5">
    <location>
        <begin position="210"/>
        <end position="230"/>
    </location>
</feature>
<evidence type="ECO:0000256" key="2">
    <source>
        <dbReference type="ARBA" id="ARBA00022692"/>
    </source>
</evidence>
<evidence type="ECO:0000313" key="7">
    <source>
        <dbReference type="EMBL" id="SFW79108.1"/>
    </source>
</evidence>
<feature type="transmembrane region" description="Helical" evidence="5">
    <location>
        <begin position="361"/>
        <end position="378"/>
    </location>
</feature>
<evidence type="ECO:0000256" key="1">
    <source>
        <dbReference type="ARBA" id="ARBA00004651"/>
    </source>
</evidence>
<sequence>MGRGTRLLLAVVCGVAVAGVYAGQPVLGPMGDDLGVPREAAGWFVAVAQLGYLAGLVLLVPLGDLLDRRRLIAAHLGLVAAGLTVTAAAPAGGLAFAGLALAGVFAVVVQTTVAYAAALSPPGERGRNLGVVTSGVVVGILGARAGAGTLADVVGWRGSYLALAFFAAVLGVVCLVALPADTRRRTERYGQLLRSFGALFGQRVFLGRGLIAFFLFASFGTLWSGLALPLSGEPWHLSPSQIGLFGVAGLAGAAGAARSGRWGDAGHARRVTGVALVLLAGSWPAIGQLGWSLLLPVLGVVVLDFAVQVVHVGNQHVLAAVFAERTSSAIGGYMVFYSLGSALGAAATTAVFGAAGWTGCAVLGAAFACCAFGAWALTPSAS</sequence>
<dbReference type="PROSITE" id="PS50850">
    <property type="entry name" value="MFS"/>
    <property type="match status" value="1"/>
</dbReference>
<proteinExistence type="predicted"/>
<keyword evidence="4 5" id="KW-0472">Membrane</keyword>
<feature type="transmembrane region" description="Helical" evidence="5">
    <location>
        <begin position="297"/>
        <end position="323"/>
    </location>
</feature>
<feature type="transmembrane region" description="Helical" evidence="5">
    <location>
        <begin position="41"/>
        <end position="60"/>
    </location>
</feature>
<protein>
    <submittedName>
        <fullName evidence="7">Predicted arabinose efflux permease, MFS family</fullName>
    </submittedName>
</protein>
<dbReference type="InterPro" id="IPR036259">
    <property type="entry name" value="MFS_trans_sf"/>
</dbReference>
<evidence type="ECO:0000256" key="3">
    <source>
        <dbReference type="ARBA" id="ARBA00022989"/>
    </source>
</evidence>
<evidence type="ECO:0000256" key="5">
    <source>
        <dbReference type="SAM" id="Phobius"/>
    </source>
</evidence>
<feature type="transmembrane region" description="Helical" evidence="5">
    <location>
        <begin position="129"/>
        <end position="147"/>
    </location>
</feature>
<dbReference type="Proteomes" id="UP000182740">
    <property type="component" value="Unassembled WGS sequence"/>
</dbReference>
<dbReference type="STRING" id="546364.SAMN04489730_4653"/>
<feature type="transmembrane region" description="Helical" evidence="5">
    <location>
        <begin position="335"/>
        <end position="355"/>
    </location>
</feature>
<accession>A0A1K1S4V6</accession>
<evidence type="ECO:0000313" key="8">
    <source>
        <dbReference type="Proteomes" id="UP000182740"/>
    </source>
</evidence>
<feature type="transmembrane region" description="Helical" evidence="5">
    <location>
        <begin position="159"/>
        <end position="178"/>
    </location>
</feature>
<feature type="transmembrane region" description="Helical" evidence="5">
    <location>
        <begin position="95"/>
        <end position="117"/>
    </location>
</feature>
<dbReference type="SUPFAM" id="SSF103473">
    <property type="entry name" value="MFS general substrate transporter"/>
    <property type="match status" value="1"/>
</dbReference>
<dbReference type="InterPro" id="IPR020846">
    <property type="entry name" value="MFS_dom"/>
</dbReference>
<dbReference type="GO" id="GO:0005886">
    <property type="term" value="C:plasma membrane"/>
    <property type="evidence" value="ECO:0007669"/>
    <property type="project" value="UniProtKB-SubCell"/>
</dbReference>
<name>A0A1K1S4V6_9PSEU</name>
<feature type="transmembrane region" description="Helical" evidence="5">
    <location>
        <begin position="271"/>
        <end position="291"/>
    </location>
</feature>
<comment type="subcellular location">
    <subcellularLocation>
        <location evidence="1">Cell membrane</location>
        <topology evidence="1">Multi-pass membrane protein</topology>
    </subcellularLocation>
</comment>
<dbReference type="PANTHER" id="PTHR42910">
    <property type="entry name" value="TRANSPORTER SCO4007-RELATED"/>
    <property type="match status" value="1"/>
</dbReference>
<feature type="transmembrane region" description="Helical" evidence="5">
    <location>
        <begin position="72"/>
        <end position="89"/>
    </location>
</feature>